<protein>
    <recommendedName>
        <fullName evidence="4">DNA topoisomerase IV</fullName>
    </recommendedName>
</protein>
<evidence type="ECO:0000313" key="2">
    <source>
        <dbReference type="EMBL" id="OEK04459.1"/>
    </source>
</evidence>
<evidence type="ECO:0000313" key="3">
    <source>
        <dbReference type="Proteomes" id="UP000095552"/>
    </source>
</evidence>
<dbReference type="Proteomes" id="UP000095552">
    <property type="component" value="Unassembled WGS sequence"/>
</dbReference>
<sequence>MEKFIGFFRNVTIALFTGALIWSYAFLASQVNYRFDPAGDVLGTASKDTYFFGAIIIFLFINVICVWFVKTLKKISTTEDGTGLRNRSLKTDIINWVKGFAGVLNLFLSLILVFLGLMNMSADYNIKTMGFYVYLGPLLILIWFFYLAAILGKRRN</sequence>
<gene>
    <name evidence="2" type="ORF">BFP71_13375</name>
</gene>
<dbReference type="EMBL" id="MDGQ01000005">
    <property type="protein sequence ID" value="OEK04459.1"/>
    <property type="molecule type" value="Genomic_DNA"/>
</dbReference>
<feature type="transmembrane region" description="Helical" evidence="1">
    <location>
        <begin position="93"/>
        <end position="117"/>
    </location>
</feature>
<feature type="transmembrane region" description="Helical" evidence="1">
    <location>
        <begin position="129"/>
        <end position="151"/>
    </location>
</feature>
<dbReference type="AlphaFoldDB" id="A0A1E5SZ99"/>
<dbReference type="OrthoDB" id="980052at2"/>
<evidence type="ECO:0000256" key="1">
    <source>
        <dbReference type="SAM" id="Phobius"/>
    </source>
</evidence>
<proteinExistence type="predicted"/>
<feature type="transmembrane region" description="Helical" evidence="1">
    <location>
        <begin position="51"/>
        <end position="72"/>
    </location>
</feature>
<reference evidence="2 3" key="1">
    <citation type="submission" date="2016-08" db="EMBL/GenBank/DDBJ databases">
        <title>Draft genome of Fabibacter sp. strain SK-8.</title>
        <authorList>
            <person name="Wong S.-K."/>
            <person name="Hamasaki K."/>
            <person name="Yoshizawa S."/>
        </authorList>
    </citation>
    <scope>NUCLEOTIDE SEQUENCE [LARGE SCALE GENOMIC DNA]</scope>
    <source>
        <strain evidence="2 3">SK-8</strain>
    </source>
</reference>
<evidence type="ECO:0008006" key="4">
    <source>
        <dbReference type="Google" id="ProtNLM"/>
    </source>
</evidence>
<dbReference type="STRING" id="1563681.BFP71_13375"/>
<keyword evidence="1" id="KW-0472">Membrane</keyword>
<name>A0A1E5SZ99_9BACT</name>
<keyword evidence="1" id="KW-1133">Transmembrane helix</keyword>
<comment type="caution">
    <text evidence="2">The sequence shown here is derived from an EMBL/GenBank/DDBJ whole genome shotgun (WGS) entry which is preliminary data.</text>
</comment>
<keyword evidence="1" id="KW-0812">Transmembrane</keyword>
<keyword evidence="3" id="KW-1185">Reference proteome</keyword>
<accession>A0A1E5SZ99</accession>
<dbReference type="RefSeq" id="WP_069835964.1">
    <property type="nucleotide sequence ID" value="NZ_MDGQ01000005.1"/>
</dbReference>
<organism evidence="2 3">
    <name type="scientific">Roseivirga misakiensis</name>
    <dbReference type="NCBI Taxonomy" id="1563681"/>
    <lineage>
        <taxon>Bacteria</taxon>
        <taxon>Pseudomonadati</taxon>
        <taxon>Bacteroidota</taxon>
        <taxon>Cytophagia</taxon>
        <taxon>Cytophagales</taxon>
        <taxon>Roseivirgaceae</taxon>
        <taxon>Roseivirga</taxon>
    </lineage>
</organism>